<dbReference type="AlphaFoldDB" id="A0A1J5R335"/>
<dbReference type="SUPFAM" id="SSF46785">
    <property type="entry name" value="Winged helix' DNA-binding domain"/>
    <property type="match status" value="1"/>
</dbReference>
<evidence type="ECO:0000259" key="4">
    <source>
        <dbReference type="Pfam" id="PF01022"/>
    </source>
</evidence>
<sequence length="158" mass="17443">MLTDFEQSVIAFFQETADVLGAPHSLAAIYGILFASPKPLCFADIETKLGISKGSVSQGLKALKEIGAIKSSDHTGDRREWYEVDTELRKMVRRFLATRLETQLNQGGERLKEMKSKVSADNPDDAKLLLARVEHVENWQGKAKSLLPIIKAFLALGG</sequence>
<proteinExistence type="predicted"/>
<feature type="domain" description="HTH arsR-type" evidence="4">
    <location>
        <begin position="38"/>
        <end position="69"/>
    </location>
</feature>
<evidence type="ECO:0000256" key="1">
    <source>
        <dbReference type="ARBA" id="ARBA00023015"/>
    </source>
</evidence>
<dbReference type="InterPro" id="IPR036390">
    <property type="entry name" value="WH_DNA-bd_sf"/>
</dbReference>
<dbReference type="Pfam" id="PF01022">
    <property type="entry name" value="HTH_5"/>
    <property type="match status" value="1"/>
</dbReference>
<dbReference type="GO" id="GO:0003700">
    <property type="term" value="F:DNA-binding transcription factor activity"/>
    <property type="evidence" value="ECO:0007669"/>
    <property type="project" value="InterPro"/>
</dbReference>
<dbReference type="InterPro" id="IPR052362">
    <property type="entry name" value="HTH-GbsR_regulator"/>
</dbReference>
<keyword evidence="1" id="KW-0805">Transcription regulation</keyword>
<keyword evidence="2" id="KW-0238">DNA-binding</keyword>
<evidence type="ECO:0000313" key="5">
    <source>
        <dbReference type="EMBL" id="OIQ90384.1"/>
    </source>
</evidence>
<dbReference type="InterPro" id="IPR001845">
    <property type="entry name" value="HTH_ArsR_DNA-bd_dom"/>
</dbReference>
<reference evidence="5" key="1">
    <citation type="submission" date="2016-10" db="EMBL/GenBank/DDBJ databases">
        <title>Sequence of Gallionella enrichment culture.</title>
        <authorList>
            <person name="Poehlein A."/>
            <person name="Muehling M."/>
            <person name="Daniel R."/>
        </authorList>
    </citation>
    <scope>NUCLEOTIDE SEQUENCE</scope>
</reference>
<dbReference type="InterPro" id="IPR026282">
    <property type="entry name" value="MJ1563"/>
</dbReference>
<name>A0A1J5R335_9ZZZZ</name>
<evidence type="ECO:0000256" key="3">
    <source>
        <dbReference type="ARBA" id="ARBA00023163"/>
    </source>
</evidence>
<dbReference type="PIRSF" id="PIRSF006707">
    <property type="entry name" value="MJ1563"/>
    <property type="match status" value="1"/>
</dbReference>
<comment type="caution">
    <text evidence="5">The sequence shown here is derived from an EMBL/GenBank/DDBJ whole genome shotgun (WGS) entry which is preliminary data.</text>
</comment>
<organism evidence="5">
    <name type="scientific">mine drainage metagenome</name>
    <dbReference type="NCBI Taxonomy" id="410659"/>
    <lineage>
        <taxon>unclassified sequences</taxon>
        <taxon>metagenomes</taxon>
        <taxon>ecological metagenomes</taxon>
    </lineage>
</organism>
<accession>A0A1J5R335</accession>
<dbReference type="PANTHER" id="PTHR38465">
    <property type="entry name" value="HTH-TYPE TRANSCRIPTIONAL REGULATOR MJ1563-RELATED"/>
    <property type="match status" value="1"/>
</dbReference>
<dbReference type="PANTHER" id="PTHR38465:SF1">
    <property type="entry name" value="HTH-TYPE TRANSCRIPTIONAL REGULATOR MJ1563-RELATED"/>
    <property type="match status" value="1"/>
</dbReference>
<keyword evidence="3" id="KW-0804">Transcription</keyword>
<protein>
    <recommendedName>
        <fullName evidence="4">HTH arsR-type domain-containing protein</fullName>
    </recommendedName>
</protein>
<dbReference type="InterPro" id="IPR036388">
    <property type="entry name" value="WH-like_DNA-bd_sf"/>
</dbReference>
<dbReference type="GO" id="GO:0003677">
    <property type="term" value="F:DNA binding"/>
    <property type="evidence" value="ECO:0007669"/>
    <property type="project" value="UniProtKB-KW"/>
</dbReference>
<dbReference type="EMBL" id="MLJW01000294">
    <property type="protein sequence ID" value="OIQ90384.1"/>
    <property type="molecule type" value="Genomic_DNA"/>
</dbReference>
<dbReference type="Gene3D" id="1.10.10.10">
    <property type="entry name" value="Winged helix-like DNA-binding domain superfamily/Winged helix DNA-binding domain"/>
    <property type="match status" value="1"/>
</dbReference>
<gene>
    <name evidence="5" type="ORF">GALL_277220</name>
</gene>
<evidence type="ECO:0000256" key="2">
    <source>
        <dbReference type="ARBA" id="ARBA00023125"/>
    </source>
</evidence>